<dbReference type="Proteomes" id="UP001610335">
    <property type="component" value="Unassembled WGS sequence"/>
</dbReference>
<sequence>MSQSDKKRRLIIVSNRLPLSLKKVDGAYESSISSGGLVTALSGVRNSTNVRWFGWPGTNIEDPDERKIAAAALADKDAVGIFLDEKLAHSHYNDFSNGIAWPTLHYQSGIPFNEDAWKSYQRVNSIFAETIAAEAQPGDLIWVHDYHLLLLPLYLRARLKEKGMTHCAIGFTLHTPFPAEDFWRALPVQRELLQGVLGCDLVGFHTDEYRRNFVECCSRGLDVRVSGGGDEGIQRVEYEGHTVGVGMFIVGIEPQKFTDGLRDAREVQRRVEELEERYAKKVLILGVDRLDSTKGLVQKLQGYDYFLQHHPEMKTRVVLIQVAIPSREDVKEYQDLEREICTLVGKINGEHSTPDGTPIIYIHHSIPFTDLTALYRISDICLITSRRDGMNLVAAEYVACQKDRYGVLVLSDLAGAASFMGTGSITFNPSSAQQLSDSIYKAATMSGEERKRGYESLEEFVTTNTSAKWGEKFIKILSEYA</sequence>
<comment type="caution">
    <text evidence="2">The sequence shown here is derived from an EMBL/GenBank/DDBJ whole genome shotgun (WGS) entry which is preliminary data.</text>
</comment>
<reference evidence="2 3" key="1">
    <citation type="submission" date="2024-07" db="EMBL/GenBank/DDBJ databases">
        <title>Section-level genome sequencing and comparative genomics of Aspergillus sections Usti and Cavernicolus.</title>
        <authorList>
            <consortium name="Lawrence Berkeley National Laboratory"/>
            <person name="Nybo J.L."/>
            <person name="Vesth T.C."/>
            <person name="Theobald S."/>
            <person name="Frisvad J.C."/>
            <person name="Larsen T.O."/>
            <person name="Kjaerboelling I."/>
            <person name="Rothschild-Mancinelli K."/>
            <person name="Lyhne E.K."/>
            <person name="Kogle M.E."/>
            <person name="Barry K."/>
            <person name="Clum A."/>
            <person name="Na H."/>
            <person name="Ledsgaard L."/>
            <person name="Lin J."/>
            <person name="Lipzen A."/>
            <person name="Kuo A."/>
            <person name="Riley R."/>
            <person name="Mondo S."/>
            <person name="LaButti K."/>
            <person name="Haridas S."/>
            <person name="Pangalinan J."/>
            <person name="Salamov A.A."/>
            <person name="Simmons B.A."/>
            <person name="Magnuson J.K."/>
            <person name="Chen J."/>
            <person name="Drula E."/>
            <person name="Henrissat B."/>
            <person name="Wiebenga A."/>
            <person name="Lubbers R.J."/>
            <person name="Gomes A.C."/>
            <person name="Makela M.R."/>
            <person name="Stajich J."/>
            <person name="Grigoriev I.V."/>
            <person name="Mortensen U.H."/>
            <person name="De vries R.P."/>
            <person name="Baker S.E."/>
            <person name="Andersen M.R."/>
        </authorList>
    </citation>
    <scope>NUCLEOTIDE SEQUENCE [LARGE SCALE GENOMIC DNA]</scope>
    <source>
        <strain evidence="2 3">CBS 600.67</strain>
    </source>
</reference>
<evidence type="ECO:0000313" key="2">
    <source>
        <dbReference type="EMBL" id="KAL2827804.1"/>
    </source>
</evidence>
<dbReference type="CDD" id="cd03788">
    <property type="entry name" value="GT20_TPS"/>
    <property type="match status" value="1"/>
</dbReference>
<dbReference type="EMBL" id="JBFXLS010000023">
    <property type="protein sequence ID" value="KAL2827804.1"/>
    <property type="molecule type" value="Genomic_DNA"/>
</dbReference>
<dbReference type="PANTHER" id="PTHR10788">
    <property type="entry name" value="TREHALOSE-6-PHOSPHATE SYNTHASE"/>
    <property type="match status" value="1"/>
</dbReference>
<dbReference type="SUPFAM" id="SSF53756">
    <property type="entry name" value="UDP-Glycosyltransferase/glycogen phosphorylase"/>
    <property type="match status" value="1"/>
</dbReference>
<keyword evidence="3" id="KW-1185">Reference proteome</keyword>
<protein>
    <submittedName>
        <fullName evidence="2">Glycosyl transferase</fullName>
    </submittedName>
</protein>
<dbReference type="Gene3D" id="3.40.50.2000">
    <property type="entry name" value="Glycogen Phosphorylase B"/>
    <property type="match status" value="2"/>
</dbReference>
<dbReference type="InterPro" id="IPR001830">
    <property type="entry name" value="Glyco_trans_20"/>
</dbReference>
<feature type="coiled-coil region" evidence="1">
    <location>
        <begin position="257"/>
        <end position="284"/>
    </location>
</feature>
<dbReference type="Pfam" id="PF00982">
    <property type="entry name" value="Glyco_transf_20"/>
    <property type="match status" value="1"/>
</dbReference>
<keyword evidence="1" id="KW-0175">Coiled coil</keyword>
<organism evidence="2 3">
    <name type="scientific">Aspergillus cavernicola</name>
    <dbReference type="NCBI Taxonomy" id="176166"/>
    <lineage>
        <taxon>Eukaryota</taxon>
        <taxon>Fungi</taxon>
        <taxon>Dikarya</taxon>
        <taxon>Ascomycota</taxon>
        <taxon>Pezizomycotina</taxon>
        <taxon>Eurotiomycetes</taxon>
        <taxon>Eurotiomycetidae</taxon>
        <taxon>Eurotiales</taxon>
        <taxon>Aspergillaceae</taxon>
        <taxon>Aspergillus</taxon>
        <taxon>Aspergillus subgen. Nidulantes</taxon>
    </lineage>
</organism>
<dbReference type="PANTHER" id="PTHR10788:SF75">
    <property type="entry name" value="SYNTHASE SUBUNIT OF TREHALOSE-6-PHOSPHATE SYNTHASE_PHOSPHATASE COMPLEX (EUROFUNG)"/>
    <property type="match status" value="1"/>
</dbReference>
<dbReference type="GO" id="GO:0016740">
    <property type="term" value="F:transferase activity"/>
    <property type="evidence" value="ECO:0007669"/>
    <property type="project" value="UniProtKB-KW"/>
</dbReference>
<keyword evidence="2" id="KW-0808">Transferase</keyword>
<evidence type="ECO:0000256" key="1">
    <source>
        <dbReference type="SAM" id="Coils"/>
    </source>
</evidence>
<accession>A0ABR4IKP5</accession>
<gene>
    <name evidence="2" type="ORF">BDW59DRAFT_179057</name>
</gene>
<name>A0ABR4IKP5_9EURO</name>
<evidence type="ECO:0000313" key="3">
    <source>
        <dbReference type="Proteomes" id="UP001610335"/>
    </source>
</evidence>
<proteinExistence type="predicted"/>